<keyword evidence="2" id="KW-1185">Reference proteome</keyword>
<name>G7Y963_CLOSI</name>
<protein>
    <submittedName>
        <fullName evidence="1">Uncharacterized protein</fullName>
    </submittedName>
</protein>
<reference key="2">
    <citation type="submission" date="2011-10" db="EMBL/GenBank/DDBJ databases">
        <title>The genome and transcriptome sequence of Clonorchis sinensis provide insights into the carcinogenic liver fluke.</title>
        <authorList>
            <person name="Wang X."/>
            <person name="Huang Y."/>
            <person name="Chen W."/>
            <person name="Liu H."/>
            <person name="Guo L."/>
            <person name="Chen Y."/>
            <person name="Luo F."/>
            <person name="Zhou W."/>
            <person name="Sun J."/>
            <person name="Mao Q."/>
            <person name="Liang P."/>
            <person name="Zhou C."/>
            <person name="Tian Y."/>
            <person name="Men J."/>
            <person name="Lv X."/>
            <person name="Huang L."/>
            <person name="Zhou J."/>
            <person name="Hu Y."/>
            <person name="Li R."/>
            <person name="Zhang F."/>
            <person name="Lei H."/>
            <person name="Li X."/>
            <person name="Hu X."/>
            <person name="Liang C."/>
            <person name="Xu J."/>
            <person name="Wu Z."/>
            <person name="Yu X."/>
        </authorList>
    </citation>
    <scope>NUCLEOTIDE SEQUENCE</scope>
    <source>
        <strain>Henan</strain>
    </source>
</reference>
<dbReference type="EMBL" id="DF142964">
    <property type="protein sequence ID" value="GAA49498.1"/>
    <property type="molecule type" value="Genomic_DNA"/>
</dbReference>
<dbReference type="Proteomes" id="UP000008909">
    <property type="component" value="Unassembled WGS sequence"/>
</dbReference>
<accession>G7Y963</accession>
<evidence type="ECO:0000313" key="2">
    <source>
        <dbReference type="Proteomes" id="UP000008909"/>
    </source>
</evidence>
<proteinExistence type="predicted"/>
<sequence length="421" mass="48549">MAELPNQTFREGNLVVQSEETDAYSSVKFRQTTLMDNIVITSLVGRYFKSGVSIKVCVCLLLPLDGSALTPGFRQSLIKGFVEHRKYRTECGTHQQLVASYLCIQYGQSVLTVRRMSLVINKIRSKYGPHLSLSTPLFINYVERIEIGLRPFVLHGPPEYTFRHADSSKVVQRRKLRTISMYRHKKLAETELGISLKEWLLRREEKKVRMFLDELTKVIPSFGLHFVLTKYETILLDLQSLNRSLKISGEAGLRNTRIPGLATQKLVDLEFKDGGEFLSQCLFNLFMSIWEKETVSYNWDESVTVPNFKGLRNTRIPGLATQKLVDLEFKDGGEFLSQCLFNLFMSIWEKETVSYNWDESAQRLTGLRGKSNRWDLSDRMTVTDNSLLQIRHQMRTDDVPSYRDEVLASQLRSSEKRSTDT</sequence>
<reference evidence="1" key="1">
    <citation type="journal article" date="2011" name="Genome Biol.">
        <title>The draft genome of the carcinogenic human liver fluke Clonorchis sinensis.</title>
        <authorList>
            <person name="Wang X."/>
            <person name="Chen W."/>
            <person name="Huang Y."/>
            <person name="Sun J."/>
            <person name="Men J."/>
            <person name="Liu H."/>
            <person name="Luo F."/>
            <person name="Guo L."/>
            <person name="Lv X."/>
            <person name="Deng C."/>
            <person name="Zhou C."/>
            <person name="Fan Y."/>
            <person name="Li X."/>
            <person name="Huang L."/>
            <person name="Hu Y."/>
            <person name="Liang C."/>
            <person name="Hu X."/>
            <person name="Xu J."/>
            <person name="Yu X."/>
        </authorList>
    </citation>
    <scope>NUCLEOTIDE SEQUENCE [LARGE SCALE GENOMIC DNA]</scope>
    <source>
        <strain evidence="1">Henan</strain>
    </source>
</reference>
<gene>
    <name evidence="1" type="ORF">CLF_103156</name>
</gene>
<evidence type="ECO:0000313" key="1">
    <source>
        <dbReference type="EMBL" id="GAA49498.1"/>
    </source>
</evidence>
<organism evidence="1 2">
    <name type="scientific">Clonorchis sinensis</name>
    <name type="common">Chinese liver fluke</name>
    <dbReference type="NCBI Taxonomy" id="79923"/>
    <lineage>
        <taxon>Eukaryota</taxon>
        <taxon>Metazoa</taxon>
        <taxon>Spiralia</taxon>
        <taxon>Lophotrochozoa</taxon>
        <taxon>Platyhelminthes</taxon>
        <taxon>Trematoda</taxon>
        <taxon>Digenea</taxon>
        <taxon>Opisthorchiida</taxon>
        <taxon>Opisthorchiata</taxon>
        <taxon>Opisthorchiidae</taxon>
        <taxon>Clonorchis</taxon>
    </lineage>
</organism>
<dbReference type="AlphaFoldDB" id="G7Y963"/>